<comment type="caution">
    <text evidence="1">The sequence shown here is derived from an EMBL/GenBank/DDBJ whole genome shotgun (WGS) entry which is preliminary data.</text>
</comment>
<protein>
    <submittedName>
        <fullName evidence="1">Dihydrodipicolinate synthetase family protein</fullName>
    </submittedName>
</protein>
<dbReference type="EMBL" id="LTAN01000001">
    <property type="protein sequence ID" value="OBR15794.1"/>
    <property type="molecule type" value="Genomic_DNA"/>
</dbReference>
<reference evidence="2" key="1">
    <citation type="journal article" date="2017" name="BMC Genomics">
        <title>Gapless genome assembly of Colletotrichum higginsianum reveals chromosome structure and association of transposable elements with secondary metabolite gene clusters.</title>
        <authorList>
            <person name="Dallery J.-F."/>
            <person name="Lapalu N."/>
            <person name="Zampounis A."/>
            <person name="Pigne S."/>
            <person name="Luyten I."/>
            <person name="Amselem J."/>
            <person name="Wittenberg A.H.J."/>
            <person name="Zhou S."/>
            <person name="de Queiroz M.V."/>
            <person name="Robin G.P."/>
            <person name="Auger A."/>
            <person name="Hainaut M."/>
            <person name="Henrissat B."/>
            <person name="Kim K.-T."/>
            <person name="Lee Y.-H."/>
            <person name="Lespinet O."/>
            <person name="Schwartz D.C."/>
            <person name="Thon M.R."/>
            <person name="O'Connell R.J."/>
        </authorList>
    </citation>
    <scope>NUCLEOTIDE SEQUENCE [LARGE SCALE GENOMIC DNA]</scope>
    <source>
        <strain evidence="2">IMI 349063</strain>
    </source>
</reference>
<dbReference type="VEuPathDB" id="FungiDB:CH63R_00974"/>
<accession>A0A1B7YV33</accession>
<keyword evidence="2" id="KW-1185">Reference proteome</keyword>
<dbReference type="KEGG" id="chig:CH63R_00974"/>
<evidence type="ECO:0000313" key="2">
    <source>
        <dbReference type="Proteomes" id="UP000092177"/>
    </source>
</evidence>
<evidence type="ECO:0000313" key="1">
    <source>
        <dbReference type="EMBL" id="OBR15794.1"/>
    </source>
</evidence>
<dbReference type="RefSeq" id="XP_018164311.1">
    <property type="nucleotide sequence ID" value="XM_018295949.1"/>
</dbReference>
<dbReference type="Proteomes" id="UP000092177">
    <property type="component" value="Chromosome 1"/>
</dbReference>
<name>A0A1B7YV33_COLHI</name>
<dbReference type="GeneID" id="28860056"/>
<dbReference type="AlphaFoldDB" id="A0A1B7YV33"/>
<organism evidence="1 2">
    <name type="scientific">Colletotrichum higginsianum (strain IMI 349063)</name>
    <name type="common">Crucifer anthracnose fungus</name>
    <dbReference type="NCBI Taxonomy" id="759273"/>
    <lineage>
        <taxon>Eukaryota</taxon>
        <taxon>Fungi</taxon>
        <taxon>Dikarya</taxon>
        <taxon>Ascomycota</taxon>
        <taxon>Pezizomycotina</taxon>
        <taxon>Sordariomycetes</taxon>
        <taxon>Hypocreomycetidae</taxon>
        <taxon>Glomerellales</taxon>
        <taxon>Glomerellaceae</taxon>
        <taxon>Colletotrichum</taxon>
        <taxon>Colletotrichum destructivum species complex</taxon>
    </lineage>
</organism>
<sequence>MTWHINPDPLVMCKNKQVAGAIAAPVGAWESRRDWSSTDQAHPGYFSHFPGYKVHVMDWSSQEKLLGSLAKCFMEGIASLENLVYNADAPWEVMAKRHGIEAPGTLLDTNEGIKIRKVTVILFVKFHNGANHDTCQSWGDAEWTCGGNSAAEIIDGARKTEFLSVTGVTYVRVYRRVTKH</sequence>
<proteinExistence type="predicted"/>
<gene>
    <name evidence="1" type="ORF">CH63R_00974</name>
</gene>